<comment type="caution">
    <text evidence="4">The sequence shown here is derived from an EMBL/GenBank/DDBJ whole genome shotgun (WGS) entry which is preliminary data.</text>
</comment>
<dbReference type="InterPro" id="IPR023210">
    <property type="entry name" value="NADP_OxRdtase_dom"/>
</dbReference>
<name>A0A1Y1VYW7_9FUNG</name>
<feature type="coiled-coil region" evidence="2">
    <location>
        <begin position="272"/>
        <end position="304"/>
    </location>
</feature>
<sequence length="318" mass="35976">MTVTPVYGPVDNDEALRTLKRTIELGSTFWDTADLYGFGSSERFLSEELKRNRNGIFICTKFGNAYRMPEPGFKGNFASLITGIRGDPEYVRASVEGSLERLGVDRIDLYYQHRVDPNTPIEKTVAAMAELVKEGKVRYLGLSECSADTLRRAYKVHPIAAVQMEYSPWTIDIETNGLLDACRELGVTLVAYSPLGRGFLTGQIRKFEDLPERDWRRTNPRFQPENFAHNIKLVEGFERIAAKKGVKPGQLALAWLLAQVDNLIVIPGTKRVKYLEENVAAAQIKLTEEEIEEIRELVDKANVKGERYDEVQMKLVDA</sequence>
<dbReference type="GeneID" id="63808676"/>
<dbReference type="RefSeq" id="XP_040740252.1">
    <property type="nucleotide sequence ID" value="XM_040892028.1"/>
</dbReference>
<gene>
    <name evidence="4" type="ORF">DL89DRAFT_73659</name>
</gene>
<keyword evidence="5" id="KW-1185">Reference proteome</keyword>
<dbReference type="PANTHER" id="PTHR43625">
    <property type="entry name" value="AFLATOXIN B1 ALDEHYDE REDUCTASE"/>
    <property type="match status" value="1"/>
</dbReference>
<feature type="domain" description="NADP-dependent oxidoreductase" evidence="3">
    <location>
        <begin position="5"/>
        <end position="298"/>
    </location>
</feature>
<dbReference type="InterPro" id="IPR050791">
    <property type="entry name" value="Aldo-Keto_reductase"/>
</dbReference>
<dbReference type="Pfam" id="PF00248">
    <property type="entry name" value="Aldo_ket_red"/>
    <property type="match status" value="1"/>
</dbReference>
<dbReference type="GO" id="GO:0005737">
    <property type="term" value="C:cytoplasm"/>
    <property type="evidence" value="ECO:0007669"/>
    <property type="project" value="TreeGrafter"/>
</dbReference>
<dbReference type="InterPro" id="IPR036812">
    <property type="entry name" value="NAD(P)_OxRdtase_dom_sf"/>
</dbReference>
<dbReference type="GO" id="GO:0016491">
    <property type="term" value="F:oxidoreductase activity"/>
    <property type="evidence" value="ECO:0007669"/>
    <property type="project" value="UniProtKB-KW"/>
</dbReference>
<dbReference type="Proteomes" id="UP000193922">
    <property type="component" value="Unassembled WGS sequence"/>
</dbReference>
<evidence type="ECO:0000259" key="3">
    <source>
        <dbReference type="Pfam" id="PF00248"/>
    </source>
</evidence>
<keyword evidence="2" id="KW-0175">Coiled coil</keyword>
<reference evidence="4 5" key="1">
    <citation type="submission" date="2016-07" db="EMBL/GenBank/DDBJ databases">
        <title>Pervasive Adenine N6-methylation of Active Genes in Fungi.</title>
        <authorList>
            <consortium name="DOE Joint Genome Institute"/>
            <person name="Mondo S.J."/>
            <person name="Dannebaum R.O."/>
            <person name="Kuo R.C."/>
            <person name="Labutti K."/>
            <person name="Haridas S."/>
            <person name="Kuo A."/>
            <person name="Salamov A."/>
            <person name="Ahrendt S.R."/>
            <person name="Lipzen A."/>
            <person name="Sullivan W."/>
            <person name="Andreopoulos W.B."/>
            <person name="Clum A."/>
            <person name="Lindquist E."/>
            <person name="Daum C."/>
            <person name="Ramamoorthy G.K."/>
            <person name="Gryganskyi A."/>
            <person name="Culley D."/>
            <person name="Magnuson J.K."/>
            <person name="James T.Y."/>
            <person name="O'Malley M.A."/>
            <person name="Stajich J.E."/>
            <person name="Spatafora J.W."/>
            <person name="Visel A."/>
            <person name="Grigoriev I.V."/>
        </authorList>
    </citation>
    <scope>NUCLEOTIDE SEQUENCE [LARGE SCALE GENOMIC DNA]</scope>
    <source>
        <strain evidence="4 5">ATCC 12442</strain>
    </source>
</reference>
<evidence type="ECO:0000313" key="4">
    <source>
        <dbReference type="EMBL" id="ORX66225.1"/>
    </source>
</evidence>
<dbReference type="CDD" id="cd19076">
    <property type="entry name" value="AKR_AKR13A_13D"/>
    <property type="match status" value="1"/>
</dbReference>
<dbReference type="STRING" id="61395.A0A1Y1VYW7"/>
<keyword evidence="1" id="KW-0560">Oxidoreductase</keyword>
<evidence type="ECO:0000313" key="5">
    <source>
        <dbReference type="Proteomes" id="UP000193922"/>
    </source>
</evidence>
<dbReference type="PANTHER" id="PTHR43625:SF40">
    <property type="entry name" value="ALDO-KETO REDUCTASE YAKC [NADP(+)]"/>
    <property type="match status" value="1"/>
</dbReference>
<evidence type="ECO:0000256" key="2">
    <source>
        <dbReference type="SAM" id="Coils"/>
    </source>
</evidence>
<dbReference type="OrthoDB" id="48988at2759"/>
<organism evidence="4 5">
    <name type="scientific">Linderina pennispora</name>
    <dbReference type="NCBI Taxonomy" id="61395"/>
    <lineage>
        <taxon>Eukaryota</taxon>
        <taxon>Fungi</taxon>
        <taxon>Fungi incertae sedis</taxon>
        <taxon>Zoopagomycota</taxon>
        <taxon>Kickxellomycotina</taxon>
        <taxon>Kickxellomycetes</taxon>
        <taxon>Kickxellales</taxon>
        <taxon>Kickxellaceae</taxon>
        <taxon>Linderina</taxon>
    </lineage>
</organism>
<dbReference type="AlphaFoldDB" id="A0A1Y1VYW7"/>
<dbReference type="EMBL" id="MCFD01000017">
    <property type="protein sequence ID" value="ORX66225.1"/>
    <property type="molecule type" value="Genomic_DNA"/>
</dbReference>
<dbReference type="SUPFAM" id="SSF51430">
    <property type="entry name" value="NAD(P)-linked oxidoreductase"/>
    <property type="match status" value="1"/>
</dbReference>
<accession>A0A1Y1VYW7</accession>
<protein>
    <submittedName>
        <fullName evidence="4">Aldo/keto reductase</fullName>
    </submittedName>
</protein>
<proteinExistence type="predicted"/>
<evidence type="ECO:0000256" key="1">
    <source>
        <dbReference type="ARBA" id="ARBA00023002"/>
    </source>
</evidence>
<dbReference type="Gene3D" id="3.20.20.100">
    <property type="entry name" value="NADP-dependent oxidoreductase domain"/>
    <property type="match status" value="1"/>
</dbReference>